<dbReference type="AlphaFoldDB" id="A0A7J6P607"/>
<feature type="region of interest" description="Disordered" evidence="1">
    <location>
        <begin position="449"/>
        <end position="472"/>
    </location>
</feature>
<dbReference type="EMBL" id="JABANP010000084">
    <property type="protein sequence ID" value="KAF4691170.1"/>
    <property type="molecule type" value="Genomic_DNA"/>
</dbReference>
<proteinExistence type="predicted"/>
<comment type="caution">
    <text evidence="3">The sequence shown here is derived from an EMBL/GenBank/DDBJ whole genome shotgun (WGS) entry which is preliminary data.</text>
</comment>
<feature type="compositionally biased region" description="Basic and acidic residues" evidence="1">
    <location>
        <begin position="35"/>
        <end position="54"/>
    </location>
</feature>
<evidence type="ECO:0000259" key="2">
    <source>
        <dbReference type="Pfam" id="PF04577"/>
    </source>
</evidence>
<dbReference type="Proteomes" id="UP000541610">
    <property type="component" value="Unassembled WGS sequence"/>
</dbReference>
<protein>
    <recommendedName>
        <fullName evidence="2">Glycosyltransferase 61 catalytic domain-containing protein</fullName>
    </recommendedName>
</protein>
<dbReference type="InterPro" id="IPR049625">
    <property type="entry name" value="Glyco_transf_61_cat"/>
</dbReference>
<dbReference type="OrthoDB" id="1892506at2759"/>
<evidence type="ECO:0000256" key="1">
    <source>
        <dbReference type="SAM" id="MobiDB-lite"/>
    </source>
</evidence>
<reference evidence="3 4" key="1">
    <citation type="submission" date="2020-04" db="EMBL/GenBank/DDBJ databases">
        <title>Perkinsus olseni comparative genomics.</title>
        <authorList>
            <person name="Bogema D.R."/>
        </authorList>
    </citation>
    <scope>NUCLEOTIDE SEQUENCE [LARGE SCALE GENOMIC DNA]</scope>
    <source>
        <strain evidence="3">00978-12</strain>
    </source>
</reference>
<dbReference type="Pfam" id="PF04577">
    <property type="entry name" value="Glyco_transf_61"/>
    <property type="match status" value="1"/>
</dbReference>
<name>A0A7J6P607_PEROL</name>
<gene>
    <name evidence="3" type="ORF">FOZ60_016157</name>
</gene>
<feature type="region of interest" description="Disordered" evidence="1">
    <location>
        <begin position="1"/>
        <end position="54"/>
    </location>
</feature>
<evidence type="ECO:0000313" key="3">
    <source>
        <dbReference type="EMBL" id="KAF4691170.1"/>
    </source>
</evidence>
<feature type="domain" description="Glycosyltransferase 61 catalytic" evidence="2">
    <location>
        <begin position="280"/>
        <end position="421"/>
    </location>
</feature>
<organism evidence="3 4">
    <name type="scientific">Perkinsus olseni</name>
    <name type="common">Perkinsus atlanticus</name>
    <dbReference type="NCBI Taxonomy" id="32597"/>
    <lineage>
        <taxon>Eukaryota</taxon>
        <taxon>Sar</taxon>
        <taxon>Alveolata</taxon>
        <taxon>Perkinsozoa</taxon>
        <taxon>Perkinsea</taxon>
        <taxon>Perkinsida</taxon>
        <taxon>Perkinsidae</taxon>
        <taxon>Perkinsus</taxon>
    </lineage>
</organism>
<evidence type="ECO:0000313" key="4">
    <source>
        <dbReference type="Proteomes" id="UP000541610"/>
    </source>
</evidence>
<accession>A0A7J6P607</accession>
<dbReference type="GO" id="GO:0016757">
    <property type="term" value="F:glycosyltransferase activity"/>
    <property type="evidence" value="ECO:0007669"/>
    <property type="project" value="InterPro"/>
</dbReference>
<sequence>MVRGSPMDGLGEYESVGRQAVAMEGWPPTHDEDEYCKSTTDEERQQKDWVEAKSRGVDRSDVHLPPVMLLQLTPRISGQPNRYFDDQLISLSNVAFTATPDGDTKMVIFGVAEESNLGRRLKAWLKPQCRWQIAKTPPWTPWGKLLLDFRPEETFPEQSTSSPHCREWVLDKNIQVGGVAYPDNTFHVHNNFLIPLFADFLLSGLNSSDVPHELWLRDWPYRGKTIKIYELLGSLFPRIRKHSEVMPSEGAVCVATQLVWPQDSSKCIYYNNVAPWGNDAFWRGIVSAYQHQVFTSLKLKSYWKPPMDATGSSHEAFNIKRLAVDFDVPFEDWRLPKRPRVLWTTRETTVPNRHIDRRSIAELSRALEGSGAIITMVWPETFSQFGIRDWMELLQKADIIVGPFGSGLANVVYMRPGTQLVDFATTNHPFNPDFLAMARHSRGNNLKLRSGEGTAAATPPGPGMSSSNAKRPAGWHANASAYGGVVGSPAGVPYCDGPVLTDDALLELSVLLPASRGGEEVLRILRVFPDPADIFHQDFHPPLPSLGDLFSPLDDVMHAAANLHHFLPFDEAPPRLSMHQPQLLLRANQFLPPAFHTLLSQMSAASVGESAGFHLHVTNDSIVIDGKLPGHHLVDEVGAGSTVSVKRYGHGLVIRASTESGDTRRLMQRFYRLGNDCDLNATHVVFDKASGKLTITVPREGGRVERALTGHHKKAVEAAATNAHQKNRVRVIFDDHGHAHVFVPESSGGVRGLDGDKLTLKDGEVVHLPVAVDRVLDERRAGKDVLEYVLKSKDEPEELLPISEEL</sequence>